<accession>A0A290Z675</accession>
<dbReference type="GO" id="GO:0016810">
    <property type="term" value="F:hydrolase activity, acting on carbon-nitrogen (but not peptide) bonds"/>
    <property type="evidence" value="ECO:0007669"/>
    <property type="project" value="InterPro"/>
</dbReference>
<name>A0A290Z675_9PSEU</name>
<dbReference type="KEGG" id="apre:CNX65_15480"/>
<sequence>MPHRLAITNTTLLTVDERLGDLVGADLVVEDGVITAVGAGVAPADADEVVDGTGRIVIPGFVDSHRHMWLAVLRGRGADQTLPEYFADVLGHCGSRLTEEDVHVGTALSALTALDAGITTVQDVANINDRPGRTEAAVAALRESGLRAVFAFGHSAMGEDRPDHGGLSEAGVRGLAELLPDRGARVRMGLCADAVTPEAARWNWALARELDVPVVLHCLGGRGGLEPSDLRDLGVFGPRAVFVHGTGLDAAELAVLAESGAALSVAPAVEMLMGHGTPPLAAALEAGLRPTLSTDVESTGPGDMFSQMRSGLQAARHTALHGPGAPGRDGPRPRLMTSRQALEAATINGARALGMADEIGSLTPGKQADLVVLRADRPGLAPVHDPVGAVVQSMERGDVEAVLVAGRAVKRDGRLLRDTADLLARADRVRDRLSR</sequence>
<evidence type="ECO:0000259" key="1">
    <source>
        <dbReference type="Pfam" id="PF01979"/>
    </source>
</evidence>
<dbReference type="RefSeq" id="WP_096493746.1">
    <property type="nucleotide sequence ID" value="NZ_CP023445.1"/>
</dbReference>
<dbReference type="PANTHER" id="PTHR43794">
    <property type="entry name" value="AMINOHYDROLASE SSNA-RELATED"/>
    <property type="match status" value="1"/>
</dbReference>
<organism evidence="2 3">
    <name type="scientific">Actinosynnema pretiosum</name>
    <dbReference type="NCBI Taxonomy" id="42197"/>
    <lineage>
        <taxon>Bacteria</taxon>
        <taxon>Bacillati</taxon>
        <taxon>Actinomycetota</taxon>
        <taxon>Actinomycetes</taxon>
        <taxon>Pseudonocardiales</taxon>
        <taxon>Pseudonocardiaceae</taxon>
        <taxon>Actinosynnema</taxon>
    </lineage>
</organism>
<feature type="domain" description="Amidohydrolase-related" evidence="1">
    <location>
        <begin position="56"/>
        <end position="409"/>
    </location>
</feature>
<proteinExistence type="predicted"/>
<dbReference type="Pfam" id="PF01979">
    <property type="entry name" value="Amidohydro_1"/>
    <property type="match status" value="1"/>
</dbReference>
<dbReference type="InterPro" id="IPR032466">
    <property type="entry name" value="Metal_Hydrolase"/>
</dbReference>
<dbReference type="SUPFAM" id="SSF51338">
    <property type="entry name" value="Composite domain of metallo-dependent hydrolases"/>
    <property type="match status" value="1"/>
</dbReference>
<protein>
    <submittedName>
        <fullName evidence="2">Amidohydrolase</fullName>
    </submittedName>
</protein>
<dbReference type="AlphaFoldDB" id="A0A290Z675"/>
<dbReference type="InterPro" id="IPR011059">
    <property type="entry name" value="Metal-dep_hydrolase_composite"/>
</dbReference>
<evidence type="ECO:0000313" key="2">
    <source>
        <dbReference type="EMBL" id="ATE54520.1"/>
    </source>
</evidence>
<dbReference type="InterPro" id="IPR050287">
    <property type="entry name" value="MTA/SAH_deaminase"/>
</dbReference>
<dbReference type="Gene3D" id="3.20.20.140">
    <property type="entry name" value="Metal-dependent hydrolases"/>
    <property type="match status" value="1"/>
</dbReference>
<dbReference type="NCBIfam" id="NF006056">
    <property type="entry name" value="PRK08204.1"/>
    <property type="match status" value="1"/>
</dbReference>
<dbReference type="InterPro" id="IPR006680">
    <property type="entry name" value="Amidohydro-rel"/>
</dbReference>
<evidence type="ECO:0000313" key="3">
    <source>
        <dbReference type="Proteomes" id="UP000218505"/>
    </source>
</evidence>
<dbReference type="EMBL" id="CP023445">
    <property type="protein sequence ID" value="ATE54520.1"/>
    <property type="molecule type" value="Genomic_DNA"/>
</dbReference>
<dbReference type="Proteomes" id="UP000218505">
    <property type="component" value="Chromosome"/>
</dbReference>
<reference evidence="2" key="1">
    <citation type="submission" date="2017-09" db="EMBL/GenBank/DDBJ databases">
        <title>Complete Genome Sequence of ansamitocin-producing Bacterium Actinosynnema pretiosum X47.</title>
        <authorList>
            <person name="Cao G."/>
            <person name="Zong G."/>
            <person name="Zhong C."/>
            <person name="Fu J."/>
        </authorList>
    </citation>
    <scope>NUCLEOTIDE SEQUENCE [LARGE SCALE GENOMIC DNA]</scope>
    <source>
        <strain evidence="2">X47</strain>
    </source>
</reference>
<keyword evidence="3" id="KW-1185">Reference proteome</keyword>
<gene>
    <name evidence="2" type="ORF">CNX65_15480</name>
</gene>
<dbReference type="SUPFAM" id="SSF51556">
    <property type="entry name" value="Metallo-dependent hydrolases"/>
    <property type="match status" value="1"/>
</dbReference>
<dbReference type="PANTHER" id="PTHR43794:SF5">
    <property type="entry name" value="CHLOROHYDROLASE FAMILY PROTEIN"/>
    <property type="match status" value="1"/>
</dbReference>
<dbReference type="Gene3D" id="2.30.40.10">
    <property type="entry name" value="Urease, subunit C, domain 1"/>
    <property type="match status" value="1"/>
</dbReference>